<feature type="domain" description="HTH cro/C1-type" evidence="2">
    <location>
        <begin position="7"/>
        <end position="62"/>
    </location>
</feature>
<keyword evidence="1" id="KW-0238">DNA-binding</keyword>
<evidence type="ECO:0000259" key="2">
    <source>
        <dbReference type="PROSITE" id="PS50943"/>
    </source>
</evidence>
<dbReference type="Pfam" id="PF12844">
    <property type="entry name" value="HTH_19"/>
    <property type="match status" value="1"/>
</dbReference>
<dbReference type="PROSITE" id="PS50943">
    <property type="entry name" value="HTH_CROC1"/>
    <property type="match status" value="1"/>
</dbReference>
<dbReference type="InterPro" id="IPR001387">
    <property type="entry name" value="Cro/C1-type_HTH"/>
</dbReference>
<dbReference type="EMBL" id="JANHNZ010000005">
    <property type="protein sequence ID" value="MCQ9210247.1"/>
    <property type="molecule type" value="Genomic_DNA"/>
</dbReference>
<reference evidence="3" key="2">
    <citation type="journal article" date="2023" name="Curr. Microbiol.">
        <title>Granulicatella seriolae sp. nov., a Novel Facultative Anaerobe Isolated from Yellowtail Marine Fish.</title>
        <authorList>
            <person name="Lee M."/>
            <person name="Choi Y.J."/>
            <person name="Farooq A."/>
            <person name="Jeong J.B."/>
            <person name="Jung M.Y."/>
        </authorList>
    </citation>
    <scope>NUCLEOTIDE SEQUENCE</scope>
    <source>
        <strain evidence="3">S8</strain>
    </source>
</reference>
<organism evidence="3 4">
    <name type="scientific">Granulicatella seriolae</name>
    <dbReference type="NCBI Taxonomy" id="2967226"/>
    <lineage>
        <taxon>Bacteria</taxon>
        <taxon>Bacillati</taxon>
        <taxon>Bacillota</taxon>
        <taxon>Bacilli</taxon>
        <taxon>Lactobacillales</taxon>
        <taxon>Carnobacteriaceae</taxon>
        <taxon>Granulicatella</taxon>
    </lineage>
</organism>
<dbReference type="PANTHER" id="PTHR46558">
    <property type="entry name" value="TRACRIPTIONAL REGULATORY PROTEIN-RELATED-RELATED"/>
    <property type="match status" value="1"/>
</dbReference>
<reference evidence="3" key="3">
    <citation type="journal article" date="2023" name="Microbiol. Resour. Announc.">
        <title>Draft Genome Sequence of Granulicatella sp. Strain S8, Isolated from a Marine Fish, Seriola quinqueradiata.</title>
        <authorList>
            <person name="Lee M."/>
            <person name="Farooq A."/>
            <person name="Jeong J.B."/>
            <person name="Jung M.Y."/>
        </authorList>
    </citation>
    <scope>NUCLEOTIDE SEQUENCE</scope>
    <source>
        <strain evidence="3">S8</strain>
    </source>
</reference>
<dbReference type="InterPro" id="IPR010982">
    <property type="entry name" value="Lambda_DNA-bd_dom_sf"/>
</dbReference>
<gene>
    <name evidence="3" type="ORF">NPA36_06760</name>
</gene>
<accession>A0ABT1WP09</accession>
<reference evidence="3" key="1">
    <citation type="submission" date="2022-07" db="EMBL/GenBank/DDBJ databases">
        <authorList>
            <person name="Jung M.-Y."/>
            <person name="Lee M."/>
        </authorList>
    </citation>
    <scope>NUCLEOTIDE SEQUENCE</scope>
    <source>
        <strain evidence="3">S8</strain>
    </source>
</reference>
<proteinExistence type="predicted"/>
<evidence type="ECO:0000256" key="1">
    <source>
        <dbReference type="ARBA" id="ARBA00023125"/>
    </source>
</evidence>
<dbReference type="SUPFAM" id="SSF47413">
    <property type="entry name" value="lambda repressor-like DNA-binding domains"/>
    <property type="match status" value="1"/>
</dbReference>
<evidence type="ECO:0000313" key="3">
    <source>
        <dbReference type="EMBL" id="MCQ9210247.1"/>
    </source>
</evidence>
<comment type="caution">
    <text evidence="3">The sequence shown here is derived from an EMBL/GenBank/DDBJ whole genome shotgun (WGS) entry which is preliminary data.</text>
</comment>
<dbReference type="Gene3D" id="1.10.260.40">
    <property type="entry name" value="lambda repressor-like DNA-binding domains"/>
    <property type="match status" value="1"/>
</dbReference>
<sequence>MNFGEKLKKYRSENKITRENFAKQIEISPKTLYFYETGQRFPKSMETYEKIAKVMQCDYNYLLENDDIFVSEVANKYGQGEARKAQALTEGLVALFAGGELSDNDKDAAIQALTEAYWKAKEENKKYGRKNKK</sequence>
<name>A0ABT1WP09_9LACT</name>
<dbReference type="Proteomes" id="UP001059480">
    <property type="component" value="Unassembled WGS sequence"/>
</dbReference>
<protein>
    <submittedName>
        <fullName evidence="3">Helix-turn-helix domain-containing protein</fullName>
    </submittedName>
</protein>
<evidence type="ECO:0000313" key="4">
    <source>
        <dbReference type="Proteomes" id="UP001059480"/>
    </source>
</evidence>
<dbReference type="CDD" id="cd00093">
    <property type="entry name" value="HTH_XRE"/>
    <property type="match status" value="1"/>
</dbReference>
<dbReference type="PANTHER" id="PTHR46558:SF11">
    <property type="entry name" value="HTH-TYPE TRANSCRIPTIONAL REGULATOR XRE"/>
    <property type="match status" value="1"/>
</dbReference>
<keyword evidence="4" id="KW-1185">Reference proteome</keyword>
<dbReference type="SMART" id="SM00530">
    <property type="entry name" value="HTH_XRE"/>
    <property type="match status" value="1"/>
</dbReference>
<dbReference type="RefSeq" id="WP_256945357.1">
    <property type="nucleotide sequence ID" value="NZ_JANHNZ010000005.1"/>
</dbReference>